<dbReference type="AlphaFoldDB" id="A0A8J3TXD3"/>
<dbReference type="InterPro" id="IPR052735">
    <property type="entry name" value="NAD_biosynth-regulator"/>
</dbReference>
<evidence type="ECO:0000313" key="3">
    <source>
        <dbReference type="EMBL" id="GII34808.1"/>
    </source>
</evidence>
<protein>
    <submittedName>
        <fullName evidence="3">Transcriptional regulator NadR</fullName>
    </submittedName>
</protein>
<dbReference type="InterPro" id="IPR014729">
    <property type="entry name" value="Rossmann-like_a/b/a_fold"/>
</dbReference>
<dbReference type="Gene3D" id="3.40.50.620">
    <property type="entry name" value="HUPs"/>
    <property type="match status" value="1"/>
</dbReference>
<feature type="domain" description="NadR/Ttd14 AAA" evidence="2">
    <location>
        <begin position="165"/>
        <end position="347"/>
    </location>
</feature>
<proteinExistence type="predicted"/>
<dbReference type="EMBL" id="BOOO01000059">
    <property type="protein sequence ID" value="GII34808.1"/>
    <property type="molecule type" value="Genomic_DNA"/>
</dbReference>
<dbReference type="GO" id="GO:0003824">
    <property type="term" value="F:catalytic activity"/>
    <property type="evidence" value="ECO:0007669"/>
    <property type="project" value="InterPro"/>
</dbReference>
<accession>A0A8J3TXD3</accession>
<dbReference type="RefSeq" id="WP_203958582.1">
    <property type="nucleotide sequence ID" value="NZ_BOOO01000059.1"/>
</dbReference>
<evidence type="ECO:0000259" key="2">
    <source>
        <dbReference type="Pfam" id="PF13521"/>
    </source>
</evidence>
<evidence type="ECO:0000259" key="1">
    <source>
        <dbReference type="Pfam" id="PF01467"/>
    </source>
</evidence>
<dbReference type="InterPro" id="IPR038727">
    <property type="entry name" value="NadR/Ttd14_AAA_dom"/>
</dbReference>
<reference evidence="3 4" key="1">
    <citation type="submission" date="2021-01" db="EMBL/GenBank/DDBJ databases">
        <title>Whole genome shotgun sequence of Planotetraspora mira NBRC 15435.</title>
        <authorList>
            <person name="Komaki H."/>
            <person name="Tamura T."/>
        </authorList>
    </citation>
    <scope>NUCLEOTIDE SEQUENCE [LARGE SCALE GENOMIC DNA]</scope>
    <source>
        <strain evidence="3 4">NBRC 15435</strain>
    </source>
</reference>
<sequence>MNPTFAHGLVIGKFYPPHAGHHHLIDTAAGRCATVTVVVAASSVESIPLAGRTAWLREAHPQPNVVIAPVVDDVDIDYDDPEIWTAHVAVFRHALAMAHGSVPEIDAVFSSEPYGSELARRFDAVHVDVDPARERHPISGTEVRDDPVAAWHRLRPAVRAFLARRVVVVGAESSGTTTLARALAASFAARGGAWAATRWVPEYGRTYCEEKLAVARRTAKKNGEPEPWLDDLPWESAEFTLIAERQLAWEDAAARVGSPLLVCDTDALATSVWHERYLGSGSPEVVRMHERARHDLWIHTSVEGVPFEQDGWRDGELIREHMDRRFRRTLRERRLPHVIVTGSPDERLARAVREVDALLAKGWGFTRPLTAET</sequence>
<dbReference type="Proteomes" id="UP000650628">
    <property type="component" value="Unassembled WGS sequence"/>
</dbReference>
<dbReference type="InterPro" id="IPR027417">
    <property type="entry name" value="P-loop_NTPase"/>
</dbReference>
<dbReference type="PANTHER" id="PTHR37512">
    <property type="entry name" value="TRIFUNCTIONAL NAD BIOSYNTHESIS/REGULATOR PROTEIN NADR"/>
    <property type="match status" value="1"/>
</dbReference>
<evidence type="ECO:0000313" key="4">
    <source>
        <dbReference type="Proteomes" id="UP000650628"/>
    </source>
</evidence>
<comment type="caution">
    <text evidence="3">The sequence shown here is derived from an EMBL/GenBank/DDBJ whole genome shotgun (WGS) entry which is preliminary data.</text>
</comment>
<dbReference type="Pfam" id="PF01467">
    <property type="entry name" value="CTP_transf_like"/>
    <property type="match status" value="1"/>
</dbReference>
<keyword evidence="4" id="KW-1185">Reference proteome</keyword>
<organism evidence="3 4">
    <name type="scientific">Planotetraspora mira</name>
    <dbReference type="NCBI Taxonomy" id="58121"/>
    <lineage>
        <taxon>Bacteria</taxon>
        <taxon>Bacillati</taxon>
        <taxon>Actinomycetota</taxon>
        <taxon>Actinomycetes</taxon>
        <taxon>Streptosporangiales</taxon>
        <taxon>Streptosporangiaceae</taxon>
        <taxon>Planotetraspora</taxon>
    </lineage>
</organism>
<dbReference type="Pfam" id="PF13521">
    <property type="entry name" value="AAA_28"/>
    <property type="match status" value="1"/>
</dbReference>
<feature type="domain" description="Cytidyltransferase-like" evidence="1">
    <location>
        <begin position="10"/>
        <end position="145"/>
    </location>
</feature>
<name>A0A8J3TXD3_9ACTN</name>
<gene>
    <name evidence="3" type="primary">nadR</name>
    <name evidence="3" type="ORF">Pmi06nite_82500</name>
</gene>
<dbReference type="Gene3D" id="3.40.50.300">
    <property type="entry name" value="P-loop containing nucleotide triphosphate hydrolases"/>
    <property type="match status" value="1"/>
</dbReference>
<dbReference type="InterPro" id="IPR004821">
    <property type="entry name" value="Cyt_trans-like"/>
</dbReference>
<dbReference type="PANTHER" id="PTHR37512:SF1">
    <property type="entry name" value="NADR_TTD14 AAA DOMAIN-CONTAINING PROTEIN"/>
    <property type="match status" value="1"/>
</dbReference>
<dbReference type="SUPFAM" id="SSF52374">
    <property type="entry name" value="Nucleotidylyl transferase"/>
    <property type="match status" value="1"/>
</dbReference>
<dbReference type="SUPFAM" id="SSF52540">
    <property type="entry name" value="P-loop containing nucleoside triphosphate hydrolases"/>
    <property type="match status" value="1"/>
</dbReference>